<dbReference type="InterPro" id="IPR015943">
    <property type="entry name" value="WD40/YVTN_repeat-like_dom_sf"/>
</dbReference>
<evidence type="ECO:0000259" key="2">
    <source>
        <dbReference type="Pfam" id="PF01833"/>
    </source>
</evidence>
<feature type="domain" description="IPT/TIG" evidence="2">
    <location>
        <begin position="341"/>
        <end position="412"/>
    </location>
</feature>
<sequence length="853" mass="86261">MTTNSRHATGLFPGGAIAIWNVDPSVGAVGGEIYFGPVPGAESRTFSQLVPASDGTGVVAGCADCDTLTRITPGPAPGVSSASLGRHSRALARSADGRTLWAGDWNDGTLVGTVTAHTLSPGSTFALVTGAGQSAAVGQTLPLPVRVHLLDDAAGRDVSGALVRFTLASSAQGAIDGAALEVVKPTDAGGEAEATWTMPPFAADVSMTVAALGIPGATLDVSARSTVDDSLVPPSPLEIGPPAGAAGINAGSEFFVRFNQRMASAGADSGSMVVVNHGRAAFTVRFQDDGRSMFFKPWVPLAYGAACTLVVHSPLRDQQGQALPAEFRSAFTAQLPPSLAIESLSPPSAPAGAPVTINGDGFSAIPSANTVSFNGAVAPVTSASSVSLVATVPASATSGPLTVSVGAATSAPVPFIVFPPNPTPLRFEVQADARHGIEAIRITPDGTRAYITLPAANSVLAFDIPQRRVIKTIPVGLKPQGIAIEPDGRYAYVANTGGDDVSVIDIDPASPTYHKTLPGPIHPIRVGDAPKDVAVSAFGPTILVINEGSQTVSIIDANSGAGTFDRVTASVSVGSGGRNITVTPDGTRAYVATQDGIAVIDVASRAVTSTIKTGSGGQSVTVSPDGTVLFALGDTGTLSVIDIAPGSATYNRVVSTKSVGSGGQSVTVSPDGTLLYLTLHDLNITQVFHILRGAAGGGGSGIAPGEPTSLGPPETIDVGDGPAGLAIMPDGSAALVANEVSGTVSLLHATPVVTEVPAAPRAAEIGLAVHPTPSLGAAAIHFSLTKRTEVEIEIFDLQGRRVRRLAAGVFDAGPHTVPWNGADRDGGQVGAGIYFVRMKAEGRTLHARVVWLR</sequence>
<keyword evidence="1" id="KW-0732">Signal</keyword>
<evidence type="ECO:0000259" key="3">
    <source>
        <dbReference type="Pfam" id="PF13205"/>
    </source>
</evidence>
<organism evidence="5 6">
    <name type="scientific">Eiseniibacteriota bacterium</name>
    <dbReference type="NCBI Taxonomy" id="2212470"/>
    <lineage>
        <taxon>Bacteria</taxon>
        <taxon>Candidatus Eiseniibacteriota</taxon>
    </lineage>
</organism>
<dbReference type="InterPro" id="IPR032812">
    <property type="entry name" value="SbsA_Ig"/>
</dbReference>
<gene>
    <name evidence="5" type="ORF">E6K72_07035</name>
</gene>
<dbReference type="InterPro" id="IPR014756">
    <property type="entry name" value="Ig_E-set"/>
</dbReference>
<dbReference type="Gene3D" id="2.60.40.10">
    <property type="entry name" value="Immunoglobulins"/>
    <property type="match status" value="1"/>
</dbReference>
<dbReference type="InterPro" id="IPR025965">
    <property type="entry name" value="FlgD/Vpr_Ig-like"/>
</dbReference>
<evidence type="ECO:0000259" key="4">
    <source>
        <dbReference type="Pfam" id="PF13860"/>
    </source>
</evidence>
<dbReference type="EMBL" id="VBOS01000237">
    <property type="protein sequence ID" value="TMQ55004.1"/>
    <property type="molecule type" value="Genomic_DNA"/>
</dbReference>
<dbReference type="Gene3D" id="2.60.40.4070">
    <property type="match status" value="1"/>
</dbReference>
<dbReference type="InterPro" id="IPR002909">
    <property type="entry name" value="IPT_dom"/>
</dbReference>
<name>A0A538SUR5_UNCEI</name>
<proteinExistence type="predicted"/>
<dbReference type="CDD" id="cd00102">
    <property type="entry name" value="IPT"/>
    <property type="match status" value="1"/>
</dbReference>
<evidence type="ECO:0000256" key="1">
    <source>
        <dbReference type="ARBA" id="ARBA00022729"/>
    </source>
</evidence>
<feature type="domain" description="FlgD/Vpr Ig-like" evidence="4">
    <location>
        <begin position="784"/>
        <end position="841"/>
    </location>
</feature>
<dbReference type="Gene3D" id="2.130.10.10">
    <property type="entry name" value="YVTN repeat-like/Quinoprotein amine dehydrogenase"/>
    <property type="match status" value="3"/>
</dbReference>
<dbReference type="InterPro" id="IPR013783">
    <property type="entry name" value="Ig-like_fold"/>
</dbReference>
<dbReference type="SUPFAM" id="SSF81296">
    <property type="entry name" value="E set domains"/>
    <property type="match status" value="1"/>
</dbReference>
<dbReference type="InterPro" id="IPR019405">
    <property type="entry name" value="Lactonase_7-beta_prop"/>
</dbReference>
<dbReference type="Pfam" id="PF01833">
    <property type="entry name" value="TIG"/>
    <property type="match status" value="1"/>
</dbReference>
<dbReference type="InterPro" id="IPR051200">
    <property type="entry name" value="Host-pathogen_enzymatic-act"/>
</dbReference>
<dbReference type="PANTHER" id="PTHR47197:SF3">
    <property type="entry name" value="DIHYDRO-HEME D1 DEHYDROGENASE"/>
    <property type="match status" value="1"/>
</dbReference>
<dbReference type="Proteomes" id="UP000317716">
    <property type="component" value="Unassembled WGS sequence"/>
</dbReference>
<dbReference type="PANTHER" id="PTHR47197">
    <property type="entry name" value="PROTEIN NIRF"/>
    <property type="match status" value="1"/>
</dbReference>
<dbReference type="Pfam" id="PF10282">
    <property type="entry name" value="Lactonase"/>
    <property type="match status" value="1"/>
</dbReference>
<dbReference type="InterPro" id="IPR026444">
    <property type="entry name" value="Secre_tail"/>
</dbReference>
<evidence type="ECO:0000313" key="5">
    <source>
        <dbReference type="EMBL" id="TMQ55004.1"/>
    </source>
</evidence>
<accession>A0A538SUR5</accession>
<protein>
    <submittedName>
        <fullName evidence="5">T9SS type A sorting domain-containing protein</fullName>
    </submittedName>
</protein>
<feature type="domain" description="SbsA Ig-like" evidence="3">
    <location>
        <begin position="235"/>
        <end position="332"/>
    </location>
</feature>
<comment type="caution">
    <text evidence="5">The sequence shown here is derived from an EMBL/GenBank/DDBJ whole genome shotgun (WGS) entry which is preliminary data.</text>
</comment>
<reference evidence="5 6" key="1">
    <citation type="journal article" date="2019" name="Nat. Microbiol.">
        <title>Mediterranean grassland soil C-N compound turnover is dependent on rainfall and depth, and is mediated by genomically divergent microorganisms.</title>
        <authorList>
            <person name="Diamond S."/>
            <person name="Andeer P.F."/>
            <person name="Li Z."/>
            <person name="Crits-Christoph A."/>
            <person name="Burstein D."/>
            <person name="Anantharaman K."/>
            <person name="Lane K.R."/>
            <person name="Thomas B.C."/>
            <person name="Pan C."/>
            <person name="Northen T.R."/>
            <person name="Banfield J.F."/>
        </authorList>
    </citation>
    <scope>NUCLEOTIDE SEQUENCE [LARGE SCALE GENOMIC DNA]</scope>
    <source>
        <strain evidence="5">WS_2</strain>
    </source>
</reference>
<dbReference type="NCBIfam" id="TIGR04183">
    <property type="entry name" value="Por_Secre_tail"/>
    <property type="match status" value="1"/>
</dbReference>
<dbReference type="InterPro" id="IPR011044">
    <property type="entry name" value="Quino_amine_DH_bsu"/>
</dbReference>
<evidence type="ECO:0000313" key="6">
    <source>
        <dbReference type="Proteomes" id="UP000317716"/>
    </source>
</evidence>
<dbReference type="AlphaFoldDB" id="A0A538SUR5"/>
<dbReference type="SUPFAM" id="SSF50969">
    <property type="entry name" value="YVTN repeat-like/Quinoprotein amine dehydrogenase"/>
    <property type="match status" value="1"/>
</dbReference>
<dbReference type="Pfam" id="PF13860">
    <property type="entry name" value="FlgD_ig"/>
    <property type="match status" value="1"/>
</dbReference>
<dbReference type="Pfam" id="PF13205">
    <property type="entry name" value="Big_5"/>
    <property type="match status" value="1"/>
</dbReference>